<comment type="caution">
    <text evidence="9">The sequence shown here is derived from an EMBL/GenBank/DDBJ whole genome shotgun (WGS) entry which is preliminary data.</text>
</comment>
<reference evidence="9" key="2">
    <citation type="submission" date="2023-01" db="EMBL/GenBank/DDBJ databases">
        <authorList>
            <person name="Petersen C."/>
        </authorList>
    </citation>
    <scope>NUCLEOTIDE SEQUENCE</scope>
    <source>
        <strain evidence="9">IBT 15450</strain>
    </source>
</reference>
<comment type="similarity">
    <text evidence="5">Belongs to the SAT4 family.</text>
</comment>
<feature type="region of interest" description="Disordered" evidence="6">
    <location>
        <begin position="313"/>
        <end position="350"/>
    </location>
</feature>
<accession>A0AAD6I2E8</accession>
<feature type="transmembrane region" description="Helical" evidence="7">
    <location>
        <begin position="170"/>
        <end position="191"/>
    </location>
</feature>
<feature type="transmembrane region" description="Helical" evidence="7">
    <location>
        <begin position="126"/>
        <end position="146"/>
    </location>
</feature>
<evidence type="ECO:0000256" key="3">
    <source>
        <dbReference type="ARBA" id="ARBA00022989"/>
    </source>
</evidence>
<dbReference type="Pfam" id="PF20684">
    <property type="entry name" value="Fung_rhodopsin"/>
    <property type="match status" value="1"/>
</dbReference>
<dbReference type="Proteomes" id="UP001219568">
    <property type="component" value="Unassembled WGS sequence"/>
</dbReference>
<feature type="domain" description="Rhodopsin" evidence="8">
    <location>
        <begin position="31"/>
        <end position="266"/>
    </location>
</feature>
<dbReference type="GO" id="GO:0016020">
    <property type="term" value="C:membrane"/>
    <property type="evidence" value="ECO:0007669"/>
    <property type="project" value="UniProtKB-SubCell"/>
</dbReference>
<feature type="compositionally biased region" description="Polar residues" evidence="6">
    <location>
        <begin position="313"/>
        <end position="348"/>
    </location>
</feature>
<proteinExistence type="inferred from homology"/>
<dbReference type="AlphaFoldDB" id="A0AAD6I2E8"/>
<feature type="transmembrane region" description="Helical" evidence="7">
    <location>
        <begin position="203"/>
        <end position="221"/>
    </location>
</feature>
<reference evidence="9" key="1">
    <citation type="journal article" date="2023" name="IMA Fungus">
        <title>Comparative genomic study of the Penicillium genus elucidates a diverse pangenome and 15 lateral gene transfer events.</title>
        <authorList>
            <person name="Petersen C."/>
            <person name="Sorensen T."/>
            <person name="Nielsen M.R."/>
            <person name="Sondergaard T.E."/>
            <person name="Sorensen J.L."/>
            <person name="Fitzpatrick D.A."/>
            <person name="Frisvad J.C."/>
            <person name="Nielsen K.L."/>
        </authorList>
    </citation>
    <scope>NUCLEOTIDE SEQUENCE</scope>
    <source>
        <strain evidence="9">IBT 15450</strain>
    </source>
</reference>
<evidence type="ECO:0000259" key="8">
    <source>
        <dbReference type="Pfam" id="PF20684"/>
    </source>
</evidence>
<feature type="transmembrane region" description="Helical" evidence="7">
    <location>
        <begin position="14"/>
        <end position="34"/>
    </location>
</feature>
<dbReference type="PANTHER" id="PTHR33048:SF55">
    <property type="entry name" value="INTEGRAL MEMBRANE PROTEIN"/>
    <property type="match status" value="1"/>
</dbReference>
<evidence type="ECO:0000313" key="10">
    <source>
        <dbReference type="Proteomes" id="UP001219568"/>
    </source>
</evidence>
<evidence type="ECO:0000256" key="2">
    <source>
        <dbReference type="ARBA" id="ARBA00022692"/>
    </source>
</evidence>
<evidence type="ECO:0000256" key="5">
    <source>
        <dbReference type="ARBA" id="ARBA00038359"/>
    </source>
</evidence>
<dbReference type="EMBL" id="JAQJZL010000015">
    <property type="protein sequence ID" value="KAJ6027572.1"/>
    <property type="molecule type" value="Genomic_DNA"/>
</dbReference>
<keyword evidence="3 7" id="KW-1133">Transmembrane helix</keyword>
<evidence type="ECO:0000256" key="6">
    <source>
        <dbReference type="SAM" id="MobiDB-lite"/>
    </source>
</evidence>
<keyword evidence="10" id="KW-1185">Reference proteome</keyword>
<keyword evidence="2 7" id="KW-0812">Transmembrane</keyword>
<comment type="subcellular location">
    <subcellularLocation>
        <location evidence="1">Membrane</location>
        <topology evidence="1">Multi-pass membrane protein</topology>
    </subcellularLocation>
</comment>
<gene>
    <name evidence="9" type="ORF">N7460_012389</name>
</gene>
<evidence type="ECO:0000256" key="1">
    <source>
        <dbReference type="ARBA" id="ARBA00004141"/>
    </source>
</evidence>
<organism evidence="9 10">
    <name type="scientific">Penicillium canescens</name>
    <dbReference type="NCBI Taxonomy" id="5083"/>
    <lineage>
        <taxon>Eukaryota</taxon>
        <taxon>Fungi</taxon>
        <taxon>Dikarya</taxon>
        <taxon>Ascomycota</taxon>
        <taxon>Pezizomycotina</taxon>
        <taxon>Eurotiomycetes</taxon>
        <taxon>Eurotiomycetidae</taxon>
        <taxon>Eurotiales</taxon>
        <taxon>Aspergillaceae</taxon>
        <taxon>Penicillium</taxon>
    </lineage>
</organism>
<feature type="transmembrane region" description="Helical" evidence="7">
    <location>
        <begin position="96"/>
        <end position="114"/>
    </location>
</feature>
<dbReference type="PANTHER" id="PTHR33048">
    <property type="entry name" value="PTH11-LIKE INTEGRAL MEMBRANE PROTEIN (AFU_ORTHOLOGUE AFUA_5G11245)"/>
    <property type="match status" value="1"/>
</dbReference>
<sequence length="370" mass="41060">MSGNTPGPSRALEIQAPCIAFLVTTPAFVAIRLWSRARSKSGLGWDDWSILASSVFAVIVMALMLASCAYGFGQHIANLTVPHRRMTLKLFFVSQAFYKLTMNMTKMSILLLYLRIFIQRWFRITCHVLLVIITSYMVAAFFASVFQCTPVSRAWDKTIPGSCIDITTNWYANAGFSIATDIIILALPMYPLYKTKIMLRRKIALMIVFALGAFVAVTSIIRMQTLDFSSTSPDTTYDLASSVWTVTEENVAITCACLPMMWTPLAKLFPSFFSVDHGADSYGNSAVKSSEPIATSRSQNNWTQLHAYLDTKSSNGLNQINDSQNRPSEDSTGQILPFSQVSEAQDPNANGIRKVTEYHVSYFSAKSPSS</sequence>
<feature type="transmembrane region" description="Helical" evidence="7">
    <location>
        <begin position="55"/>
        <end position="76"/>
    </location>
</feature>
<dbReference type="InterPro" id="IPR052337">
    <property type="entry name" value="SAT4-like"/>
</dbReference>
<keyword evidence="4 7" id="KW-0472">Membrane</keyword>
<evidence type="ECO:0000313" key="9">
    <source>
        <dbReference type="EMBL" id="KAJ6027572.1"/>
    </source>
</evidence>
<evidence type="ECO:0000256" key="7">
    <source>
        <dbReference type="SAM" id="Phobius"/>
    </source>
</evidence>
<evidence type="ECO:0000256" key="4">
    <source>
        <dbReference type="ARBA" id="ARBA00023136"/>
    </source>
</evidence>
<dbReference type="InterPro" id="IPR049326">
    <property type="entry name" value="Rhodopsin_dom_fungi"/>
</dbReference>
<name>A0AAD6I2E8_PENCN</name>
<protein>
    <recommendedName>
        <fullName evidence="8">Rhodopsin domain-containing protein</fullName>
    </recommendedName>
</protein>